<keyword evidence="2" id="KW-1185">Reference proteome</keyword>
<accession>J3MDE7</accession>
<reference evidence="1" key="1">
    <citation type="journal article" date="2013" name="Nat. Commun.">
        <title>Whole-genome sequencing of Oryza brachyantha reveals mechanisms underlying Oryza genome evolution.</title>
        <authorList>
            <person name="Chen J."/>
            <person name="Huang Q."/>
            <person name="Gao D."/>
            <person name="Wang J."/>
            <person name="Lang Y."/>
            <person name="Liu T."/>
            <person name="Li B."/>
            <person name="Bai Z."/>
            <person name="Luis Goicoechea J."/>
            <person name="Liang C."/>
            <person name="Chen C."/>
            <person name="Zhang W."/>
            <person name="Sun S."/>
            <person name="Liao Y."/>
            <person name="Zhang X."/>
            <person name="Yang L."/>
            <person name="Song C."/>
            <person name="Wang M."/>
            <person name="Shi J."/>
            <person name="Liu G."/>
            <person name="Liu J."/>
            <person name="Zhou H."/>
            <person name="Zhou W."/>
            <person name="Yu Q."/>
            <person name="An N."/>
            <person name="Chen Y."/>
            <person name="Cai Q."/>
            <person name="Wang B."/>
            <person name="Liu B."/>
            <person name="Min J."/>
            <person name="Huang Y."/>
            <person name="Wu H."/>
            <person name="Li Z."/>
            <person name="Zhang Y."/>
            <person name="Yin Y."/>
            <person name="Song W."/>
            <person name="Jiang J."/>
            <person name="Jackson S.A."/>
            <person name="Wing R.A."/>
            <person name="Wang J."/>
            <person name="Chen M."/>
        </authorList>
    </citation>
    <scope>NUCLEOTIDE SEQUENCE [LARGE SCALE GENOMIC DNA]</scope>
    <source>
        <strain evidence="1">cv. IRGC 101232</strain>
    </source>
</reference>
<dbReference type="AlphaFoldDB" id="J3MDE7"/>
<dbReference type="Gramene" id="OB06G20410.1">
    <property type="protein sequence ID" value="OB06G20410.1"/>
    <property type="gene ID" value="OB06G20410"/>
</dbReference>
<dbReference type="Proteomes" id="UP000006038">
    <property type="component" value="Chromosome 6"/>
</dbReference>
<protein>
    <submittedName>
        <fullName evidence="1">Uncharacterized protein</fullName>
    </submittedName>
</protein>
<organism evidence="1">
    <name type="scientific">Oryza brachyantha</name>
    <name type="common">malo sina</name>
    <dbReference type="NCBI Taxonomy" id="4533"/>
    <lineage>
        <taxon>Eukaryota</taxon>
        <taxon>Viridiplantae</taxon>
        <taxon>Streptophyta</taxon>
        <taxon>Embryophyta</taxon>
        <taxon>Tracheophyta</taxon>
        <taxon>Spermatophyta</taxon>
        <taxon>Magnoliopsida</taxon>
        <taxon>Liliopsida</taxon>
        <taxon>Poales</taxon>
        <taxon>Poaceae</taxon>
        <taxon>BOP clade</taxon>
        <taxon>Oryzoideae</taxon>
        <taxon>Oryzeae</taxon>
        <taxon>Oryzinae</taxon>
        <taxon>Oryza</taxon>
    </lineage>
</organism>
<evidence type="ECO:0000313" key="2">
    <source>
        <dbReference type="Proteomes" id="UP000006038"/>
    </source>
</evidence>
<proteinExistence type="predicted"/>
<reference evidence="1" key="2">
    <citation type="submission" date="2013-04" db="UniProtKB">
        <authorList>
            <consortium name="EnsemblPlants"/>
        </authorList>
    </citation>
    <scope>IDENTIFICATION</scope>
</reference>
<name>J3MDE7_ORYBR</name>
<sequence>MARSAPFPWPVVLKLNECLTKCVQGSLCLYNGSVWFSLSQFSQQHCRWEEWWAPASILFLYTTSCQETAGCRCLNSGSPLSHQPVAV</sequence>
<dbReference type="HOGENOM" id="CLU_2487006_0_0_1"/>
<dbReference type="EnsemblPlants" id="OB06G20410.1">
    <property type="protein sequence ID" value="OB06G20410.1"/>
    <property type="gene ID" value="OB06G20410"/>
</dbReference>
<evidence type="ECO:0000313" key="1">
    <source>
        <dbReference type="EnsemblPlants" id="OB06G20410.1"/>
    </source>
</evidence>